<accession>A0AAV9MTJ0</accession>
<evidence type="ECO:0000259" key="8">
    <source>
        <dbReference type="PROSITE" id="PS50048"/>
    </source>
</evidence>
<dbReference type="PROSITE" id="PS00463">
    <property type="entry name" value="ZN2_CY6_FUNGAL_1"/>
    <property type="match status" value="1"/>
</dbReference>
<dbReference type="GO" id="GO:0006351">
    <property type="term" value="P:DNA-templated transcription"/>
    <property type="evidence" value="ECO:0007669"/>
    <property type="project" value="InterPro"/>
</dbReference>
<dbReference type="SMART" id="SM00906">
    <property type="entry name" value="Fungal_trans"/>
    <property type="match status" value="1"/>
</dbReference>
<sequence length="681" mass="77123">MLNPAKRTYSKRNRPTRACSECTRRKQKCDRSKPCRACAVRGAESHCVYENESRPGTPTARPGRIPHAHASRPDSFSPTVEESSVIEEEGEEYSEQELLRLGYAHKGDHALSALGELLHHAQRELQAPAAQAPCLSKSLEGEYWALVDTLPGMPLVQLLVQVFFDEVNWYFAVLDQYYFDMSFVEWSTIPRNPSDLQKLSPSVLYFPALLFQVLALALQFLPPNQSNKLKLSGKDPQNIDAMSSHLSGQGEKIMRLCGRRAPNVTSVQADIMCCAWQKNDGRGGESWYSLSNATRQAQEIGLHLESGQTSRYENDVSAETLKQLWFNEHKRRLWATILTWESHMSLQLGRPRLIHVSDCTVVDPIDCDFPRNPSRTLFRLPSLDERPSLYTTQLVKYKISQTIHRMMSIGATQPLLQNYEIIESLHSGVLDFLDNLPPAMKFDTPDLSWDARYPSLIKARPQNAIVVHSFLLALHRPHAARHETSRQRATEAAIGSLEATEELFKLTEPHQYKIHTIVFHTIDSGIFLATAAIKYHTQESQMRSKIDQTLERAIERLKILKVRNSIARHGEKALTKCLKKFRRSWTNDISPMYTTSSVPGDMQNLSMGSGPGIAGTDGSITPIGRHSNAGVEQDPLMGRDLFEDITNARVSTSSWLEHMDMMSKLDLRFDESDYSWDDLFT</sequence>
<dbReference type="Pfam" id="PF04082">
    <property type="entry name" value="Fungal_trans"/>
    <property type="match status" value="1"/>
</dbReference>
<dbReference type="SMART" id="SM00066">
    <property type="entry name" value="GAL4"/>
    <property type="match status" value="1"/>
</dbReference>
<dbReference type="InterPro" id="IPR007219">
    <property type="entry name" value="XnlR_reg_dom"/>
</dbReference>
<evidence type="ECO:0000256" key="4">
    <source>
        <dbReference type="ARBA" id="ARBA00023125"/>
    </source>
</evidence>
<dbReference type="EMBL" id="JAVRRD010000044">
    <property type="protein sequence ID" value="KAK5044727.1"/>
    <property type="molecule type" value="Genomic_DNA"/>
</dbReference>
<dbReference type="PROSITE" id="PS50048">
    <property type="entry name" value="ZN2_CY6_FUNGAL_2"/>
    <property type="match status" value="1"/>
</dbReference>
<evidence type="ECO:0000256" key="2">
    <source>
        <dbReference type="ARBA" id="ARBA00022723"/>
    </source>
</evidence>
<evidence type="ECO:0000256" key="1">
    <source>
        <dbReference type="ARBA" id="ARBA00004123"/>
    </source>
</evidence>
<evidence type="ECO:0000256" key="7">
    <source>
        <dbReference type="SAM" id="MobiDB-lite"/>
    </source>
</evidence>
<keyword evidence="3" id="KW-0805">Transcription regulation</keyword>
<dbReference type="InterPro" id="IPR050613">
    <property type="entry name" value="Sec_Metabolite_Reg"/>
</dbReference>
<dbReference type="RefSeq" id="XP_064700380.1">
    <property type="nucleotide sequence ID" value="XM_064854037.1"/>
</dbReference>
<dbReference type="Gene3D" id="4.10.240.10">
    <property type="entry name" value="Zn(2)-C6 fungal-type DNA-binding domain"/>
    <property type="match status" value="1"/>
</dbReference>
<dbReference type="PANTHER" id="PTHR31001">
    <property type="entry name" value="UNCHARACTERIZED TRANSCRIPTIONAL REGULATORY PROTEIN"/>
    <property type="match status" value="1"/>
</dbReference>
<keyword evidence="6" id="KW-0539">Nucleus</keyword>
<dbReference type="Proteomes" id="UP001358417">
    <property type="component" value="Unassembled WGS sequence"/>
</dbReference>
<evidence type="ECO:0000313" key="9">
    <source>
        <dbReference type="EMBL" id="KAK5044727.1"/>
    </source>
</evidence>
<dbReference type="GeneID" id="89978658"/>
<dbReference type="GO" id="GO:0000981">
    <property type="term" value="F:DNA-binding transcription factor activity, RNA polymerase II-specific"/>
    <property type="evidence" value="ECO:0007669"/>
    <property type="project" value="InterPro"/>
</dbReference>
<organism evidence="9 10">
    <name type="scientific">Exophiala bonariae</name>
    <dbReference type="NCBI Taxonomy" id="1690606"/>
    <lineage>
        <taxon>Eukaryota</taxon>
        <taxon>Fungi</taxon>
        <taxon>Dikarya</taxon>
        <taxon>Ascomycota</taxon>
        <taxon>Pezizomycotina</taxon>
        <taxon>Eurotiomycetes</taxon>
        <taxon>Chaetothyriomycetidae</taxon>
        <taxon>Chaetothyriales</taxon>
        <taxon>Herpotrichiellaceae</taxon>
        <taxon>Exophiala</taxon>
    </lineage>
</organism>
<dbReference type="CDD" id="cd12148">
    <property type="entry name" value="fungal_TF_MHR"/>
    <property type="match status" value="1"/>
</dbReference>
<dbReference type="GO" id="GO:0008270">
    <property type="term" value="F:zinc ion binding"/>
    <property type="evidence" value="ECO:0007669"/>
    <property type="project" value="InterPro"/>
</dbReference>
<reference evidence="9 10" key="1">
    <citation type="submission" date="2023-08" db="EMBL/GenBank/DDBJ databases">
        <title>Black Yeasts Isolated from many extreme environments.</title>
        <authorList>
            <person name="Coleine C."/>
            <person name="Stajich J.E."/>
            <person name="Selbmann L."/>
        </authorList>
    </citation>
    <scope>NUCLEOTIDE SEQUENCE [LARGE SCALE GENOMIC DNA]</scope>
    <source>
        <strain evidence="9 10">CCFEE 5792</strain>
    </source>
</reference>
<feature type="domain" description="Zn(2)-C6 fungal-type" evidence="8">
    <location>
        <begin position="18"/>
        <end position="49"/>
    </location>
</feature>
<proteinExistence type="predicted"/>
<dbReference type="GO" id="GO:0005634">
    <property type="term" value="C:nucleus"/>
    <property type="evidence" value="ECO:0007669"/>
    <property type="project" value="UniProtKB-SubCell"/>
</dbReference>
<dbReference type="InterPro" id="IPR001138">
    <property type="entry name" value="Zn2Cys6_DnaBD"/>
</dbReference>
<dbReference type="PANTHER" id="PTHR31001:SF87">
    <property type="entry name" value="COL-21"/>
    <property type="match status" value="1"/>
</dbReference>
<evidence type="ECO:0000256" key="5">
    <source>
        <dbReference type="ARBA" id="ARBA00023163"/>
    </source>
</evidence>
<dbReference type="GO" id="GO:0003677">
    <property type="term" value="F:DNA binding"/>
    <property type="evidence" value="ECO:0007669"/>
    <property type="project" value="UniProtKB-KW"/>
</dbReference>
<evidence type="ECO:0000256" key="6">
    <source>
        <dbReference type="ARBA" id="ARBA00023242"/>
    </source>
</evidence>
<dbReference type="SUPFAM" id="SSF57701">
    <property type="entry name" value="Zn2/Cys6 DNA-binding domain"/>
    <property type="match status" value="1"/>
</dbReference>
<protein>
    <recommendedName>
        <fullName evidence="8">Zn(2)-C6 fungal-type domain-containing protein</fullName>
    </recommendedName>
</protein>
<dbReference type="CDD" id="cd00067">
    <property type="entry name" value="GAL4"/>
    <property type="match status" value="1"/>
</dbReference>
<dbReference type="AlphaFoldDB" id="A0AAV9MTJ0"/>
<dbReference type="InterPro" id="IPR036864">
    <property type="entry name" value="Zn2-C6_fun-type_DNA-bd_sf"/>
</dbReference>
<name>A0AAV9MTJ0_9EURO</name>
<comment type="caution">
    <text evidence="9">The sequence shown here is derived from an EMBL/GenBank/DDBJ whole genome shotgun (WGS) entry which is preliminary data.</text>
</comment>
<dbReference type="Pfam" id="PF00172">
    <property type="entry name" value="Zn_clus"/>
    <property type="match status" value="1"/>
</dbReference>
<keyword evidence="10" id="KW-1185">Reference proteome</keyword>
<keyword evidence="4" id="KW-0238">DNA-binding</keyword>
<comment type="subcellular location">
    <subcellularLocation>
        <location evidence="1">Nucleus</location>
    </subcellularLocation>
</comment>
<keyword evidence="2" id="KW-0479">Metal-binding</keyword>
<evidence type="ECO:0000313" key="10">
    <source>
        <dbReference type="Proteomes" id="UP001358417"/>
    </source>
</evidence>
<evidence type="ECO:0000256" key="3">
    <source>
        <dbReference type="ARBA" id="ARBA00023015"/>
    </source>
</evidence>
<keyword evidence="5" id="KW-0804">Transcription</keyword>
<feature type="region of interest" description="Disordered" evidence="7">
    <location>
        <begin position="49"/>
        <end position="85"/>
    </location>
</feature>
<gene>
    <name evidence="9" type="ORF">LTR84_010501</name>
</gene>